<dbReference type="PANTHER" id="PTHR15672:SF8">
    <property type="entry name" value="PROTEIN ENCORE"/>
    <property type="match status" value="1"/>
</dbReference>
<evidence type="ECO:0000256" key="2">
    <source>
        <dbReference type="SAM" id="MobiDB-lite"/>
    </source>
</evidence>
<organism evidence="5 6">
    <name type="scientific">Adiantum capillus-veneris</name>
    <name type="common">Maidenhair fern</name>
    <dbReference type="NCBI Taxonomy" id="13818"/>
    <lineage>
        <taxon>Eukaryota</taxon>
        <taxon>Viridiplantae</taxon>
        <taxon>Streptophyta</taxon>
        <taxon>Embryophyta</taxon>
        <taxon>Tracheophyta</taxon>
        <taxon>Polypodiopsida</taxon>
        <taxon>Polypodiidae</taxon>
        <taxon>Polypodiales</taxon>
        <taxon>Pteridineae</taxon>
        <taxon>Pteridaceae</taxon>
        <taxon>Vittarioideae</taxon>
        <taxon>Adiantum</taxon>
    </lineage>
</organism>
<dbReference type="SUPFAM" id="SSF82708">
    <property type="entry name" value="R3H domain"/>
    <property type="match status" value="1"/>
</dbReference>
<feature type="region of interest" description="Disordered" evidence="2">
    <location>
        <begin position="217"/>
        <end position="249"/>
    </location>
</feature>
<evidence type="ECO:0000256" key="1">
    <source>
        <dbReference type="ARBA" id="ARBA00022553"/>
    </source>
</evidence>
<dbReference type="Gene3D" id="3.30.1370.50">
    <property type="entry name" value="R3H-like domain"/>
    <property type="match status" value="1"/>
</dbReference>
<evidence type="ECO:0000313" key="5">
    <source>
        <dbReference type="EMBL" id="KAI5068086.1"/>
    </source>
</evidence>
<reference evidence="5" key="1">
    <citation type="submission" date="2021-01" db="EMBL/GenBank/DDBJ databases">
        <title>Adiantum capillus-veneris genome.</title>
        <authorList>
            <person name="Fang Y."/>
            <person name="Liao Q."/>
        </authorList>
    </citation>
    <scope>NUCLEOTIDE SEQUENCE</scope>
    <source>
        <strain evidence="5">H3</strain>
        <tissue evidence="5">Leaf</tissue>
    </source>
</reference>
<dbReference type="GO" id="GO:0003676">
    <property type="term" value="F:nucleic acid binding"/>
    <property type="evidence" value="ECO:0007669"/>
    <property type="project" value="UniProtKB-UniRule"/>
</dbReference>
<gene>
    <name evidence="5" type="ORF">GOP47_0016431</name>
</gene>
<evidence type="ECO:0000259" key="3">
    <source>
        <dbReference type="PROSITE" id="PS51061"/>
    </source>
</evidence>
<keyword evidence="6" id="KW-1185">Reference proteome</keyword>
<dbReference type="InterPro" id="IPR051937">
    <property type="entry name" value="R3H_domain_containing"/>
</dbReference>
<feature type="domain" description="R3H" evidence="3">
    <location>
        <begin position="58"/>
        <end position="125"/>
    </location>
</feature>
<dbReference type="InterPro" id="IPR036867">
    <property type="entry name" value="R3H_dom_sf"/>
</dbReference>
<accession>A0A9D4UIP6</accession>
<dbReference type="OrthoDB" id="278430at2759"/>
<dbReference type="InterPro" id="IPR001374">
    <property type="entry name" value="R3H_dom"/>
</dbReference>
<dbReference type="CDD" id="cd02642">
    <property type="entry name" value="R3H_encore_like"/>
    <property type="match status" value="1"/>
</dbReference>
<sequence length="390" mass="44136">MALDVLEQIQEQCCHDDLLQQQQQQQQQQRENAADEVVAPQQHEVDTFLREAVNSRNRITVLRLEQEIERFARNMSELDLLLKPMQSSYERLAAHRIAQHYGLQSMVVSASFPKVSRILLVKTSETRLPSVRLADIPLESLATDKPVSAPNEKIAIKQRASRVSNGEGLNGSAESGRNPPKTMEEREEEYDKARARIFNSGDSANAFNGEIGISDLVDRQKVPESSSPTRGLISPSGGEGKSQPANSNRVAIFRDREKDMKDPDYDRSYKRYPQLLDPSASAIFPALQRMYSPINVYDKYPHLDGPWAPQLQVEQSTYMPTLPFRGPRVESCYPDVSYAHYGQNHSDAYWQCQRFPAQAHTGHYTHLKDGFPYSFQHGLQSTMSLGTLGR</sequence>
<protein>
    <submittedName>
        <fullName evidence="5">Uncharacterized protein</fullName>
    </submittedName>
</protein>
<keyword evidence="1" id="KW-0597">Phosphoprotein</keyword>
<dbReference type="EMBL" id="JABFUD020000016">
    <property type="protein sequence ID" value="KAI5068086.1"/>
    <property type="molecule type" value="Genomic_DNA"/>
</dbReference>
<dbReference type="Pfam" id="PF12752">
    <property type="entry name" value="SUZ"/>
    <property type="match status" value="1"/>
</dbReference>
<evidence type="ECO:0000259" key="4">
    <source>
        <dbReference type="PROSITE" id="PS51673"/>
    </source>
</evidence>
<feature type="domain" description="SUZ" evidence="4">
    <location>
        <begin position="127"/>
        <end position="202"/>
    </location>
</feature>
<dbReference type="PROSITE" id="PS51061">
    <property type="entry name" value="R3H"/>
    <property type="match status" value="1"/>
</dbReference>
<dbReference type="Proteomes" id="UP000886520">
    <property type="component" value="Chromosome 16"/>
</dbReference>
<dbReference type="AlphaFoldDB" id="A0A9D4UIP6"/>
<proteinExistence type="predicted"/>
<comment type="caution">
    <text evidence="5">The sequence shown here is derived from an EMBL/GenBank/DDBJ whole genome shotgun (WGS) entry which is preliminary data.</text>
</comment>
<dbReference type="PROSITE" id="PS51673">
    <property type="entry name" value="SUZ"/>
    <property type="match status" value="1"/>
</dbReference>
<dbReference type="Pfam" id="PF01424">
    <property type="entry name" value="R3H"/>
    <property type="match status" value="1"/>
</dbReference>
<dbReference type="PANTHER" id="PTHR15672">
    <property type="entry name" value="CAMP-REGULATED PHOSPHOPROTEIN 21 RELATED R3H DOMAIN CONTAINING PROTEIN"/>
    <property type="match status" value="1"/>
</dbReference>
<name>A0A9D4UIP6_ADICA</name>
<evidence type="ECO:0000313" key="6">
    <source>
        <dbReference type="Proteomes" id="UP000886520"/>
    </source>
</evidence>
<feature type="region of interest" description="Disordered" evidence="2">
    <location>
        <begin position="158"/>
        <end position="191"/>
    </location>
</feature>
<dbReference type="InterPro" id="IPR024771">
    <property type="entry name" value="SUZ"/>
</dbReference>